<dbReference type="PANTHER" id="PTHR37625:SF4">
    <property type="entry name" value="OUTER MEMBRANE LIPOPROTEIN"/>
    <property type="match status" value="1"/>
</dbReference>
<comment type="caution">
    <text evidence="2">The sequence shown here is derived from an EMBL/GenBank/DDBJ whole genome shotgun (WGS) entry which is preliminary data.</text>
</comment>
<dbReference type="InterPro" id="IPR017734">
    <property type="entry name" value="T6SS_SciN"/>
</dbReference>
<dbReference type="InterPro" id="IPR038706">
    <property type="entry name" value="Type_VI_SciN-like_sf"/>
</dbReference>
<protein>
    <submittedName>
        <fullName evidence="2">Type VI secretion system lipoprotein TssJ</fullName>
    </submittedName>
</protein>
<accession>A0A0J8Y2C5</accession>
<dbReference type="Proteomes" id="UP000240481">
    <property type="component" value="Unassembled WGS sequence"/>
</dbReference>
<dbReference type="EMBL" id="PYLZ01000003">
    <property type="protein sequence ID" value="PSW25349.1"/>
    <property type="molecule type" value="Genomic_DNA"/>
</dbReference>
<proteinExistence type="predicted"/>
<dbReference type="RefSeq" id="WP_048897406.1">
    <property type="nucleotide sequence ID" value="NZ_AP024853.1"/>
</dbReference>
<dbReference type="AlphaFoldDB" id="A0A0J8Y2C5"/>
<name>A0A0J8Y2C5_9GAMM</name>
<keyword evidence="3" id="KW-1185">Reference proteome</keyword>
<dbReference type="PANTHER" id="PTHR37625">
    <property type="entry name" value="OUTER MEMBRANE LIPOPROTEIN-RELATED"/>
    <property type="match status" value="1"/>
</dbReference>
<keyword evidence="2" id="KW-0449">Lipoprotein</keyword>
<dbReference type="Pfam" id="PF12790">
    <property type="entry name" value="T6SS-SciN"/>
    <property type="match status" value="1"/>
</dbReference>
<evidence type="ECO:0000313" key="2">
    <source>
        <dbReference type="EMBL" id="PSW25349.1"/>
    </source>
</evidence>
<evidence type="ECO:0000256" key="1">
    <source>
        <dbReference type="SAM" id="SignalP"/>
    </source>
</evidence>
<dbReference type="STRING" id="680026.AB733_02815"/>
<feature type="signal peptide" evidence="1">
    <location>
        <begin position="1"/>
        <end position="24"/>
    </location>
</feature>
<keyword evidence="1" id="KW-0732">Signal</keyword>
<dbReference type="OrthoDB" id="5471061at2"/>
<evidence type="ECO:0000313" key="3">
    <source>
        <dbReference type="Proteomes" id="UP000240481"/>
    </source>
</evidence>
<dbReference type="Gene3D" id="2.60.40.4150">
    <property type="entry name" value="Type VI secretion system, lipoprotein SciN"/>
    <property type="match status" value="1"/>
</dbReference>
<organism evidence="2 3">
    <name type="scientific">Photobacterium swingsii</name>
    <dbReference type="NCBI Taxonomy" id="680026"/>
    <lineage>
        <taxon>Bacteria</taxon>
        <taxon>Pseudomonadati</taxon>
        <taxon>Pseudomonadota</taxon>
        <taxon>Gammaproteobacteria</taxon>
        <taxon>Vibrionales</taxon>
        <taxon>Vibrionaceae</taxon>
        <taxon>Photobacterium</taxon>
    </lineage>
</organism>
<dbReference type="NCBIfam" id="TIGR03352">
    <property type="entry name" value="VI_chp_3"/>
    <property type="match status" value="1"/>
</dbReference>
<gene>
    <name evidence="2" type="primary">tssJ</name>
    <name evidence="2" type="ORF">C9I94_06755</name>
</gene>
<feature type="chain" id="PRO_5030009287" evidence="1">
    <location>
        <begin position="25"/>
        <end position="155"/>
    </location>
</feature>
<reference evidence="2 3" key="1">
    <citation type="submission" date="2018-01" db="EMBL/GenBank/DDBJ databases">
        <title>Whole genome sequencing of Histamine producing bacteria.</title>
        <authorList>
            <person name="Butler K."/>
        </authorList>
    </citation>
    <scope>NUCLEOTIDE SEQUENCE [LARGE SCALE GENOMIC DNA]</scope>
    <source>
        <strain evidence="2 3">DSM 24669</strain>
    </source>
</reference>
<sequence length="155" mass="17505">MLNTIKIFVFSILMAVSLNGCSVANLVVDPYATLKFNVSNKVNPDLNGRASPVVVKVYELQSKTIFENQDFFMIYDEADNIFGPDLVSKDTLSLSPGESFSYDIKMAPGSRYVGIVVAYRDLENSKWREVIEIDHKGYNTYKLIIDKLSIHIEKP</sequence>